<evidence type="ECO:0000313" key="4">
    <source>
        <dbReference type="EMBL" id="KAG2203603.1"/>
    </source>
</evidence>
<dbReference type="SMART" id="SM00165">
    <property type="entry name" value="UBA"/>
    <property type="match status" value="1"/>
</dbReference>
<feature type="domain" description="UBA" evidence="2">
    <location>
        <begin position="1"/>
        <end position="39"/>
    </location>
</feature>
<dbReference type="OrthoDB" id="443682at2759"/>
<evidence type="ECO:0000259" key="2">
    <source>
        <dbReference type="PROSITE" id="PS50030"/>
    </source>
</evidence>
<evidence type="ECO:0000259" key="3">
    <source>
        <dbReference type="PROSITE" id="PS50235"/>
    </source>
</evidence>
<dbReference type="PROSITE" id="PS50235">
    <property type="entry name" value="USP_3"/>
    <property type="match status" value="1"/>
</dbReference>
<dbReference type="PROSITE" id="PS50030">
    <property type="entry name" value="UBA"/>
    <property type="match status" value="1"/>
</dbReference>
<dbReference type="InterPro" id="IPR038765">
    <property type="entry name" value="Papain-like_cys_pep_sf"/>
</dbReference>
<reference evidence="4" key="1">
    <citation type="submission" date="2020-12" db="EMBL/GenBank/DDBJ databases">
        <title>Metabolic potential, ecology and presence of endohyphal bacteria is reflected in genomic diversity of Mucoromycotina.</title>
        <authorList>
            <person name="Muszewska A."/>
            <person name="Okrasinska A."/>
            <person name="Steczkiewicz K."/>
            <person name="Drgas O."/>
            <person name="Orlowska M."/>
            <person name="Perlinska-Lenart U."/>
            <person name="Aleksandrzak-Piekarczyk T."/>
            <person name="Szatraj K."/>
            <person name="Zielenkiewicz U."/>
            <person name="Pilsyk S."/>
            <person name="Malc E."/>
            <person name="Mieczkowski P."/>
            <person name="Kruszewska J.S."/>
            <person name="Biernat P."/>
            <person name="Pawlowska J."/>
        </authorList>
    </citation>
    <scope>NUCLEOTIDE SEQUENCE</scope>
    <source>
        <strain evidence="4">WA0000017839</strain>
    </source>
</reference>
<dbReference type="EMBL" id="JAEPRD010000050">
    <property type="protein sequence ID" value="KAG2203603.1"/>
    <property type="molecule type" value="Genomic_DNA"/>
</dbReference>
<dbReference type="Pfam" id="PF00443">
    <property type="entry name" value="UCH"/>
    <property type="match status" value="1"/>
</dbReference>
<protein>
    <recommendedName>
        <fullName evidence="6">UBA domain-containing protein</fullName>
    </recommendedName>
</protein>
<dbReference type="GO" id="GO:0005829">
    <property type="term" value="C:cytosol"/>
    <property type="evidence" value="ECO:0007669"/>
    <property type="project" value="TreeGrafter"/>
</dbReference>
<feature type="compositionally biased region" description="Basic and acidic residues" evidence="1">
    <location>
        <begin position="249"/>
        <end position="262"/>
    </location>
</feature>
<dbReference type="SUPFAM" id="SSF46934">
    <property type="entry name" value="UBA-like"/>
    <property type="match status" value="1"/>
</dbReference>
<dbReference type="Proteomes" id="UP000603453">
    <property type="component" value="Unassembled WGS sequence"/>
</dbReference>
<dbReference type="PANTHER" id="PTHR39597:SF1">
    <property type="entry name" value="UBA DOMAIN-CONTAINING PROTEIN RUP1"/>
    <property type="match status" value="1"/>
</dbReference>
<dbReference type="InterPro" id="IPR028889">
    <property type="entry name" value="USP"/>
</dbReference>
<dbReference type="CDD" id="cd14297">
    <property type="entry name" value="UBA2_spUBP14_like"/>
    <property type="match status" value="1"/>
</dbReference>
<evidence type="ECO:0000256" key="1">
    <source>
        <dbReference type="SAM" id="MobiDB-lite"/>
    </source>
</evidence>
<sequence>MEDAINQLQDLGVTRGQAKKALARYNNDVARAADFIFSGNPISDDEAEETPTESDEALALRLNAEEEAAAAKVYVESNPFKETITETVIDEQPEPAKKIQPLADDSDSWSVVPFQSPSYTRPVTPEAIISKESSLTWWKDPEDPNDRIALDDVPIGLRPPSYNFAYSPILIQALFHVSAFRYAVLSFRPIPYSWGNPANYWKGFGEPVPGYIMRDVVTKREIVTRRPSSASVVLNSSSKEEDLISFENSSKENTDEGDKSTDLNESIVEADLPPRIVETPIDETVEFVEFVDNELQLMPKCVQTLAEMQKIFAFLSNSKRLYGSVSHYVRALNTKLATNNWEFSDKTFDAFLDMMIKSLVQADEHADNAAEASYIPIFRRLFLVKAIIEDGNDFDEEEVHYLTLNVDKNMCSFHDCLDPLVFESYQAENQVDEEADPSISSDGEDEPSFKFTTFKQIPPILMVAFDNRSYHKKTGVKYIVEKNIYMDRYMIEKRDQALEGFKQMDLCRQEIKNAKAEIERLKASSALGMDKRDVLRRTLEYFEQKEQEEGDEEGLESLKYVLNSVKDKIDARLADLENIILDQADKMHQVFDKDDMKENGYELRASFHHDGKDGTGHYWAYIWVEPMEPNLLQDIPSEGGWFRFCDAYVIASSETELYNDPYPPFALMYANETIPKYTRDQLLECIPESLKGFISADNDFLYQEIQAKEHTNDQGTASLISTSDDDVEFAEKQDSANCLDLESSSATFDDNISVGTAVGHTTNEYSEPQQYSFTGQGFSKLKERVNSKIMQVVDFDSDDYRLLMSFENFLARTQNQLLLEHLYLLYSSDEKNQLVDEEASKTDDELKIIWHEYETFINIAGMVTQALSYFVNQDFSSALQSLLDAKRHEASWKDGLLLDLDVSSAFSGLTTISFNNIVEKYGKECLKILNKAAYKKASNESYRTRGLEDAIRIAYQAQTIIGPDNIQTDQIYQSLGELWLTFTEQQSVGSSLTDTQVELLNTLVMTYLEGQGGGSIGIPSRGESPVDNSVDDEKDNDLPLWQKYQQVCSQSEHVLTTLSNKQ</sequence>
<dbReference type="InterPro" id="IPR001394">
    <property type="entry name" value="Peptidase_C19_UCH"/>
</dbReference>
<dbReference type="AlphaFoldDB" id="A0A8H7V507"/>
<dbReference type="Gene3D" id="3.90.70.10">
    <property type="entry name" value="Cysteine proteinases"/>
    <property type="match status" value="1"/>
</dbReference>
<name>A0A8H7V507_9FUNG</name>
<dbReference type="InterPro" id="IPR055335">
    <property type="entry name" value="Ucp6/RUP1"/>
</dbReference>
<dbReference type="GO" id="GO:0004843">
    <property type="term" value="F:cysteine-type deubiquitinase activity"/>
    <property type="evidence" value="ECO:0007669"/>
    <property type="project" value="InterPro"/>
</dbReference>
<evidence type="ECO:0000313" key="5">
    <source>
        <dbReference type="Proteomes" id="UP000603453"/>
    </source>
</evidence>
<dbReference type="SUPFAM" id="SSF54001">
    <property type="entry name" value="Cysteine proteinases"/>
    <property type="match status" value="1"/>
</dbReference>
<dbReference type="Gene3D" id="1.10.8.10">
    <property type="entry name" value="DNA helicase RuvA subunit, C-terminal domain"/>
    <property type="match status" value="1"/>
</dbReference>
<dbReference type="GO" id="GO:0005634">
    <property type="term" value="C:nucleus"/>
    <property type="evidence" value="ECO:0007669"/>
    <property type="project" value="TreeGrafter"/>
</dbReference>
<dbReference type="PANTHER" id="PTHR39597">
    <property type="entry name" value="UBA DOMAIN-CONTAINING PROTEIN RUP1"/>
    <property type="match status" value="1"/>
</dbReference>
<feature type="region of interest" description="Disordered" evidence="1">
    <location>
        <begin position="1015"/>
        <end position="1035"/>
    </location>
</feature>
<accession>A0A8H7V507</accession>
<gene>
    <name evidence="4" type="ORF">INT47_011697</name>
</gene>
<dbReference type="InterPro" id="IPR015940">
    <property type="entry name" value="UBA"/>
</dbReference>
<feature type="domain" description="USP" evidence="3">
    <location>
        <begin position="155"/>
        <end position="672"/>
    </location>
</feature>
<proteinExistence type="predicted"/>
<evidence type="ECO:0008006" key="6">
    <source>
        <dbReference type="Google" id="ProtNLM"/>
    </source>
</evidence>
<organism evidence="4 5">
    <name type="scientific">Mucor saturninus</name>
    <dbReference type="NCBI Taxonomy" id="64648"/>
    <lineage>
        <taxon>Eukaryota</taxon>
        <taxon>Fungi</taxon>
        <taxon>Fungi incertae sedis</taxon>
        <taxon>Mucoromycota</taxon>
        <taxon>Mucoromycotina</taxon>
        <taxon>Mucoromycetes</taxon>
        <taxon>Mucorales</taxon>
        <taxon>Mucorineae</taxon>
        <taxon>Mucoraceae</taxon>
        <taxon>Mucor</taxon>
    </lineage>
</organism>
<dbReference type="InterPro" id="IPR009060">
    <property type="entry name" value="UBA-like_sf"/>
</dbReference>
<dbReference type="GO" id="GO:0016579">
    <property type="term" value="P:protein deubiquitination"/>
    <property type="evidence" value="ECO:0007669"/>
    <property type="project" value="InterPro"/>
</dbReference>
<keyword evidence="5" id="KW-1185">Reference proteome</keyword>
<feature type="region of interest" description="Disordered" evidence="1">
    <location>
        <begin position="244"/>
        <end position="264"/>
    </location>
</feature>
<comment type="caution">
    <text evidence="4">The sequence shown here is derived from an EMBL/GenBank/DDBJ whole genome shotgun (WGS) entry which is preliminary data.</text>
</comment>